<name>A0A699QXP5_TANCI</name>
<sequence length="46" mass="5057">GKKLLISSKLVIMDLPEAIMVLATQRRKSLIQVSTGLPFTKMLLSS</sequence>
<evidence type="ECO:0000313" key="1">
    <source>
        <dbReference type="EMBL" id="GFC77447.1"/>
    </source>
</evidence>
<organism evidence="1">
    <name type="scientific">Tanacetum cinerariifolium</name>
    <name type="common">Dalmatian daisy</name>
    <name type="synonym">Chrysanthemum cinerariifolium</name>
    <dbReference type="NCBI Taxonomy" id="118510"/>
    <lineage>
        <taxon>Eukaryota</taxon>
        <taxon>Viridiplantae</taxon>
        <taxon>Streptophyta</taxon>
        <taxon>Embryophyta</taxon>
        <taxon>Tracheophyta</taxon>
        <taxon>Spermatophyta</taxon>
        <taxon>Magnoliopsida</taxon>
        <taxon>eudicotyledons</taxon>
        <taxon>Gunneridae</taxon>
        <taxon>Pentapetalae</taxon>
        <taxon>asterids</taxon>
        <taxon>campanulids</taxon>
        <taxon>Asterales</taxon>
        <taxon>Asteraceae</taxon>
        <taxon>Asteroideae</taxon>
        <taxon>Anthemideae</taxon>
        <taxon>Anthemidinae</taxon>
        <taxon>Tanacetum</taxon>
    </lineage>
</organism>
<dbReference type="AlphaFoldDB" id="A0A699QXP5"/>
<protein>
    <submittedName>
        <fullName evidence="1">Uncharacterized protein</fullName>
    </submittedName>
</protein>
<accession>A0A699QXP5</accession>
<feature type="non-terminal residue" evidence="1">
    <location>
        <position position="1"/>
    </location>
</feature>
<gene>
    <name evidence="1" type="ORF">Tci_849417</name>
</gene>
<reference evidence="1" key="1">
    <citation type="journal article" date="2019" name="Sci. Rep.">
        <title>Draft genome of Tanacetum cinerariifolium, the natural source of mosquito coil.</title>
        <authorList>
            <person name="Yamashiro T."/>
            <person name="Shiraishi A."/>
            <person name="Satake H."/>
            <person name="Nakayama K."/>
        </authorList>
    </citation>
    <scope>NUCLEOTIDE SEQUENCE</scope>
</reference>
<comment type="caution">
    <text evidence="1">The sequence shown here is derived from an EMBL/GenBank/DDBJ whole genome shotgun (WGS) entry which is preliminary data.</text>
</comment>
<dbReference type="EMBL" id="BKCJ011061075">
    <property type="protein sequence ID" value="GFC77447.1"/>
    <property type="molecule type" value="Genomic_DNA"/>
</dbReference>
<proteinExistence type="predicted"/>